<dbReference type="InterPro" id="IPR002491">
    <property type="entry name" value="ABC_transptr_periplasmic_BD"/>
</dbReference>
<keyword evidence="3" id="KW-0813">Transport</keyword>
<comment type="similarity">
    <text evidence="2">Belongs to the bacterial solute-binding protein 8 family.</text>
</comment>
<dbReference type="CDD" id="cd01146">
    <property type="entry name" value="FhuD"/>
    <property type="match status" value="1"/>
</dbReference>
<evidence type="ECO:0000313" key="7">
    <source>
        <dbReference type="EMBL" id="PPK97709.1"/>
    </source>
</evidence>
<dbReference type="AlphaFoldDB" id="A0A2S6ITY1"/>
<comment type="subcellular location">
    <subcellularLocation>
        <location evidence="1">Cell envelope</location>
    </subcellularLocation>
</comment>
<evidence type="ECO:0000259" key="6">
    <source>
        <dbReference type="PROSITE" id="PS50983"/>
    </source>
</evidence>
<dbReference type="PROSITE" id="PS51318">
    <property type="entry name" value="TAT"/>
    <property type="match status" value="1"/>
</dbReference>
<keyword evidence="4 5" id="KW-0732">Signal</keyword>
<comment type="caution">
    <text evidence="7">The sequence shown here is derived from an EMBL/GenBank/DDBJ whole genome shotgun (WGS) entry which is preliminary data.</text>
</comment>
<accession>A0A2S6ITY1</accession>
<evidence type="ECO:0000256" key="1">
    <source>
        <dbReference type="ARBA" id="ARBA00004196"/>
    </source>
</evidence>
<organism evidence="7 8">
    <name type="scientific">Kineococcus xinjiangensis</name>
    <dbReference type="NCBI Taxonomy" id="512762"/>
    <lineage>
        <taxon>Bacteria</taxon>
        <taxon>Bacillati</taxon>
        <taxon>Actinomycetota</taxon>
        <taxon>Actinomycetes</taxon>
        <taxon>Kineosporiales</taxon>
        <taxon>Kineosporiaceae</taxon>
        <taxon>Kineococcus</taxon>
    </lineage>
</organism>
<gene>
    <name evidence="7" type="ORF">CLV92_103244</name>
</gene>
<dbReference type="PANTHER" id="PTHR30532:SF24">
    <property type="entry name" value="FERRIC ENTEROBACTIN-BINDING PERIPLASMIC PROTEIN FEPB"/>
    <property type="match status" value="1"/>
</dbReference>
<feature type="domain" description="Fe/B12 periplasmic-binding" evidence="6">
    <location>
        <begin position="67"/>
        <end position="339"/>
    </location>
</feature>
<reference evidence="7 8" key="1">
    <citation type="submission" date="2018-02" db="EMBL/GenBank/DDBJ databases">
        <title>Genomic Encyclopedia of Archaeal and Bacterial Type Strains, Phase II (KMG-II): from individual species to whole genera.</title>
        <authorList>
            <person name="Goeker M."/>
        </authorList>
    </citation>
    <scope>NUCLEOTIDE SEQUENCE [LARGE SCALE GENOMIC DNA]</scope>
    <source>
        <strain evidence="7 8">DSM 22857</strain>
    </source>
</reference>
<evidence type="ECO:0000313" key="8">
    <source>
        <dbReference type="Proteomes" id="UP000239485"/>
    </source>
</evidence>
<dbReference type="GO" id="GO:0030288">
    <property type="term" value="C:outer membrane-bounded periplasmic space"/>
    <property type="evidence" value="ECO:0007669"/>
    <property type="project" value="TreeGrafter"/>
</dbReference>
<evidence type="ECO:0000256" key="4">
    <source>
        <dbReference type="ARBA" id="ARBA00022729"/>
    </source>
</evidence>
<sequence>MPLLDRRRALTAAATAALSLALAACGSDAPSTSSPAAGGTESASTGAFPVTIEHALGATEIEEQPERVVVIGWGSADVLWALGVDPVAVPKGDYGADADGTYPWWEGHYDPAKTELHPSADNGEVPFESIAASRPDLIVAVQSGITPDDYAKLEQIAPTVAYPEAAWKTTWQEQATIVGRAVGKEEEAEALVEQTQDALTAAAEARPELAGKTFTYTYATDGNLGVYLPGDSRVDLLVDMGLAVPPGVAKLAEGATTFYSEVSKERVHDVDSDILVGYADVLPLAQFAADPVYGTIPAVRNGAVVWMEDKTYITATSAPSVLNVPWFLDRYVAELSAAAQDVPA</sequence>
<dbReference type="RefSeq" id="WP_104431876.1">
    <property type="nucleotide sequence ID" value="NZ_PTJD01000003.1"/>
</dbReference>
<dbReference type="PROSITE" id="PS51257">
    <property type="entry name" value="PROKAR_LIPOPROTEIN"/>
    <property type="match status" value="1"/>
</dbReference>
<dbReference type="Proteomes" id="UP000239485">
    <property type="component" value="Unassembled WGS sequence"/>
</dbReference>
<keyword evidence="8" id="KW-1185">Reference proteome</keyword>
<dbReference type="InterPro" id="IPR006311">
    <property type="entry name" value="TAT_signal"/>
</dbReference>
<dbReference type="Gene3D" id="3.40.50.1980">
    <property type="entry name" value="Nitrogenase molybdenum iron protein domain"/>
    <property type="match status" value="2"/>
</dbReference>
<dbReference type="SUPFAM" id="SSF53807">
    <property type="entry name" value="Helical backbone' metal receptor"/>
    <property type="match status" value="1"/>
</dbReference>
<dbReference type="OrthoDB" id="1846031at2"/>
<protein>
    <submittedName>
        <fullName evidence="7">Iron complex transport system substrate-binding protein</fullName>
    </submittedName>
</protein>
<feature type="signal peptide" evidence="5">
    <location>
        <begin position="1"/>
        <end position="23"/>
    </location>
</feature>
<dbReference type="PROSITE" id="PS50983">
    <property type="entry name" value="FE_B12_PBP"/>
    <property type="match status" value="1"/>
</dbReference>
<proteinExistence type="inferred from homology"/>
<dbReference type="GO" id="GO:1901678">
    <property type="term" value="P:iron coordination entity transport"/>
    <property type="evidence" value="ECO:0007669"/>
    <property type="project" value="UniProtKB-ARBA"/>
</dbReference>
<evidence type="ECO:0000256" key="2">
    <source>
        <dbReference type="ARBA" id="ARBA00008814"/>
    </source>
</evidence>
<evidence type="ECO:0000256" key="5">
    <source>
        <dbReference type="SAM" id="SignalP"/>
    </source>
</evidence>
<evidence type="ECO:0000256" key="3">
    <source>
        <dbReference type="ARBA" id="ARBA00022448"/>
    </source>
</evidence>
<dbReference type="PANTHER" id="PTHR30532">
    <property type="entry name" value="IRON III DICITRATE-BINDING PERIPLASMIC PROTEIN"/>
    <property type="match status" value="1"/>
</dbReference>
<dbReference type="InterPro" id="IPR051313">
    <property type="entry name" value="Bact_iron-sidero_bind"/>
</dbReference>
<feature type="chain" id="PRO_5038993323" evidence="5">
    <location>
        <begin position="24"/>
        <end position="344"/>
    </location>
</feature>
<name>A0A2S6ITY1_9ACTN</name>
<dbReference type="Pfam" id="PF01497">
    <property type="entry name" value="Peripla_BP_2"/>
    <property type="match status" value="1"/>
</dbReference>
<dbReference type="EMBL" id="PTJD01000003">
    <property type="protein sequence ID" value="PPK97709.1"/>
    <property type="molecule type" value="Genomic_DNA"/>
</dbReference>